<proteinExistence type="predicted"/>
<feature type="region of interest" description="Disordered" evidence="1">
    <location>
        <begin position="79"/>
        <end position="112"/>
    </location>
</feature>
<gene>
    <name evidence="2" type="ORF">DCAR_013378</name>
    <name evidence="3" type="ORF">DCAR_0417661</name>
</gene>
<dbReference type="EMBL" id="CP093346">
    <property type="protein sequence ID" value="WOG98320.1"/>
    <property type="molecule type" value="Genomic_DNA"/>
</dbReference>
<dbReference type="Gramene" id="KZM99260">
    <property type="protein sequence ID" value="KZM99260"/>
    <property type="gene ID" value="DCAR_013378"/>
</dbReference>
<dbReference type="AlphaFoldDB" id="A0A162ADL0"/>
<name>A0A162ADL0_DAUCS</name>
<evidence type="ECO:0000256" key="1">
    <source>
        <dbReference type="SAM" id="MobiDB-lite"/>
    </source>
</evidence>
<organism evidence="2">
    <name type="scientific">Daucus carota subsp. sativus</name>
    <name type="common">Carrot</name>
    <dbReference type="NCBI Taxonomy" id="79200"/>
    <lineage>
        <taxon>Eukaryota</taxon>
        <taxon>Viridiplantae</taxon>
        <taxon>Streptophyta</taxon>
        <taxon>Embryophyta</taxon>
        <taxon>Tracheophyta</taxon>
        <taxon>Spermatophyta</taxon>
        <taxon>Magnoliopsida</taxon>
        <taxon>eudicotyledons</taxon>
        <taxon>Gunneridae</taxon>
        <taxon>Pentapetalae</taxon>
        <taxon>asterids</taxon>
        <taxon>campanulids</taxon>
        <taxon>Apiales</taxon>
        <taxon>Apiaceae</taxon>
        <taxon>Apioideae</taxon>
        <taxon>Scandiceae</taxon>
        <taxon>Daucinae</taxon>
        <taxon>Daucus</taxon>
        <taxon>Daucus sect. Daucus</taxon>
    </lineage>
</organism>
<keyword evidence="4" id="KW-1185">Reference proteome</keyword>
<feature type="compositionally biased region" description="Low complexity" evidence="1">
    <location>
        <begin position="79"/>
        <end position="95"/>
    </location>
</feature>
<feature type="compositionally biased region" description="Polar residues" evidence="1">
    <location>
        <begin position="96"/>
        <end position="112"/>
    </location>
</feature>
<sequence length="112" mass="12464">MNSNKSRKAELYTVEAIRTLDKEYVEDGSSTHFPKVLKNLTGRPFTFKLEIATANIGNHGAFYWATNVCNGFKTEAARQELQQTTTEDTQATTSTFHQPSDLNAESSAVTKD</sequence>
<evidence type="ECO:0000313" key="3">
    <source>
        <dbReference type="EMBL" id="WOG98320.1"/>
    </source>
</evidence>
<accession>A0A162ADL0</accession>
<dbReference type="EMBL" id="LNRQ01000004">
    <property type="protein sequence ID" value="KZM99260.1"/>
    <property type="molecule type" value="Genomic_DNA"/>
</dbReference>
<protein>
    <submittedName>
        <fullName evidence="2">Uncharacterized protein</fullName>
    </submittedName>
</protein>
<reference evidence="2" key="1">
    <citation type="journal article" date="2016" name="Nat. Genet.">
        <title>A high-quality carrot genome assembly provides new insights into carotenoid accumulation and asterid genome evolution.</title>
        <authorList>
            <person name="Iorizzo M."/>
            <person name="Ellison S."/>
            <person name="Senalik D."/>
            <person name="Zeng P."/>
            <person name="Satapoomin P."/>
            <person name="Huang J."/>
            <person name="Bowman M."/>
            <person name="Iovene M."/>
            <person name="Sanseverino W."/>
            <person name="Cavagnaro P."/>
            <person name="Yildiz M."/>
            <person name="Macko-Podgorni A."/>
            <person name="Moranska E."/>
            <person name="Grzebelus E."/>
            <person name="Grzebelus D."/>
            <person name="Ashrafi H."/>
            <person name="Zheng Z."/>
            <person name="Cheng S."/>
            <person name="Spooner D."/>
            <person name="Van Deynze A."/>
            <person name="Simon P."/>
        </authorList>
    </citation>
    <scope>NUCLEOTIDE SEQUENCE [LARGE SCALE GENOMIC DNA]</scope>
    <source>
        <tissue evidence="2">Leaf</tissue>
    </source>
</reference>
<evidence type="ECO:0000313" key="4">
    <source>
        <dbReference type="Proteomes" id="UP000077755"/>
    </source>
</evidence>
<dbReference type="Proteomes" id="UP000077755">
    <property type="component" value="Chromosome 4"/>
</dbReference>
<evidence type="ECO:0000313" key="2">
    <source>
        <dbReference type="EMBL" id="KZM99260.1"/>
    </source>
</evidence>
<reference evidence="3" key="2">
    <citation type="submission" date="2022-03" db="EMBL/GenBank/DDBJ databases">
        <title>Draft title - Genomic analysis of global carrot germplasm unveils the trajectory of domestication and the origin of high carotenoid orange carrot.</title>
        <authorList>
            <person name="Iorizzo M."/>
            <person name="Ellison S."/>
            <person name="Senalik D."/>
            <person name="Macko-Podgorni A."/>
            <person name="Grzebelus D."/>
            <person name="Bostan H."/>
            <person name="Rolling W."/>
            <person name="Curaba J."/>
            <person name="Simon P."/>
        </authorList>
    </citation>
    <scope>NUCLEOTIDE SEQUENCE</scope>
    <source>
        <tissue evidence="3">Leaf</tissue>
    </source>
</reference>